<organism evidence="3 4">
    <name type="scientific">Leucocoprinus birnbaumii</name>
    <dbReference type="NCBI Taxonomy" id="56174"/>
    <lineage>
        <taxon>Eukaryota</taxon>
        <taxon>Fungi</taxon>
        <taxon>Dikarya</taxon>
        <taxon>Basidiomycota</taxon>
        <taxon>Agaricomycotina</taxon>
        <taxon>Agaricomycetes</taxon>
        <taxon>Agaricomycetidae</taxon>
        <taxon>Agaricales</taxon>
        <taxon>Agaricineae</taxon>
        <taxon>Agaricaceae</taxon>
        <taxon>Leucocoprinus</taxon>
    </lineage>
</organism>
<feature type="domain" description="HORMA" evidence="2">
    <location>
        <begin position="10"/>
        <end position="208"/>
    </location>
</feature>
<protein>
    <recommendedName>
        <fullName evidence="2">HORMA domain-containing protein</fullName>
    </recommendedName>
</protein>
<reference evidence="3" key="1">
    <citation type="submission" date="2022-07" db="EMBL/GenBank/DDBJ databases">
        <title>Genome Sequence of Leucocoprinus birnbaumii.</title>
        <authorList>
            <person name="Buettner E."/>
        </authorList>
    </citation>
    <scope>NUCLEOTIDE SEQUENCE</scope>
    <source>
        <strain evidence="3">VT141</strain>
    </source>
</reference>
<dbReference type="PANTHER" id="PTHR11842">
    <property type="entry name" value="MITOTIC SPINDLE ASSEMBLY CHECKPOINT PROTEIN MAD2"/>
    <property type="match status" value="1"/>
</dbReference>
<dbReference type="PROSITE" id="PS50815">
    <property type="entry name" value="HORMA"/>
    <property type="match status" value="1"/>
</dbReference>
<dbReference type="Proteomes" id="UP001213000">
    <property type="component" value="Unassembled WGS sequence"/>
</dbReference>
<dbReference type="Pfam" id="PF02301">
    <property type="entry name" value="HORMA"/>
    <property type="match status" value="1"/>
</dbReference>
<dbReference type="AlphaFoldDB" id="A0AAD5W1S1"/>
<gene>
    <name evidence="3" type="ORF">NP233_g2676</name>
</gene>
<evidence type="ECO:0000256" key="1">
    <source>
        <dbReference type="ARBA" id="ARBA00010348"/>
    </source>
</evidence>
<dbReference type="InterPro" id="IPR036570">
    <property type="entry name" value="HORMA_dom_sf"/>
</dbReference>
<sequence>MSTTKTLTFNETSRGIAEFIEVAIHTILYVRQVYPPDIFVRRKKYETPVYQSRHPVLNEYISGAVNAVRDELSQRIIVVIKDQNQVALERFIFSVEHMIQVESFDKDTSVENAMTPGGLVQYFRSFLIKINMIESVLGQLELEVSYCFAQQGSILELCFSANTEIAGQDPPPWIPAEPQHTTPGTSDDAEMHMIRAVNTGIINLSVAVQESGEKLKRMKDILGP</sequence>
<proteinExistence type="inferred from homology"/>
<dbReference type="Gene3D" id="3.30.900.10">
    <property type="entry name" value="HORMA domain"/>
    <property type="match status" value="1"/>
</dbReference>
<comment type="caution">
    <text evidence="3">The sequence shown here is derived from an EMBL/GenBank/DDBJ whole genome shotgun (WGS) entry which is preliminary data.</text>
</comment>
<name>A0AAD5W1S1_9AGAR</name>
<dbReference type="SUPFAM" id="SSF56019">
    <property type="entry name" value="The spindle assembly checkpoint protein mad2"/>
    <property type="match status" value="1"/>
</dbReference>
<dbReference type="InterPro" id="IPR003511">
    <property type="entry name" value="HORMA_dom"/>
</dbReference>
<evidence type="ECO:0000313" key="4">
    <source>
        <dbReference type="Proteomes" id="UP001213000"/>
    </source>
</evidence>
<dbReference type="GO" id="GO:0016035">
    <property type="term" value="C:zeta DNA polymerase complex"/>
    <property type="evidence" value="ECO:0007669"/>
    <property type="project" value="TreeGrafter"/>
</dbReference>
<dbReference type="InterPro" id="IPR045091">
    <property type="entry name" value="Mad2-like"/>
</dbReference>
<accession>A0AAD5W1S1</accession>
<dbReference type="PANTHER" id="PTHR11842:SF10">
    <property type="entry name" value="MITOTIC SPINDLE ASSEMBLY CHECKPOINT PROTEIN MAD2B"/>
    <property type="match status" value="1"/>
</dbReference>
<comment type="similarity">
    <text evidence="1">Belongs to the MAD2 family.</text>
</comment>
<evidence type="ECO:0000259" key="2">
    <source>
        <dbReference type="PROSITE" id="PS50815"/>
    </source>
</evidence>
<evidence type="ECO:0000313" key="3">
    <source>
        <dbReference type="EMBL" id="KAJ3573042.1"/>
    </source>
</evidence>
<keyword evidence="4" id="KW-1185">Reference proteome</keyword>
<dbReference type="EMBL" id="JANIEX010000117">
    <property type="protein sequence ID" value="KAJ3573042.1"/>
    <property type="molecule type" value="Genomic_DNA"/>
</dbReference>